<dbReference type="GO" id="GO:0007234">
    <property type="term" value="P:osmosensory signaling via phosphorelay pathway"/>
    <property type="evidence" value="ECO:0007669"/>
    <property type="project" value="TreeGrafter"/>
</dbReference>
<dbReference type="PANTHER" id="PTHR42878:SF15">
    <property type="entry name" value="BACTERIOPHYTOCHROME"/>
    <property type="match status" value="1"/>
</dbReference>
<dbReference type="RefSeq" id="WP_111513391.1">
    <property type="nucleotide sequence ID" value="NZ_QFYR01000001.1"/>
</dbReference>
<dbReference type="SUPFAM" id="SSF55874">
    <property type="entry name" value="ATPase domain of HSP90 chaperone/DNA topoisomerase II/histidine kinase"/>
    <property type="match status" value="1"/>
</dbReference>
<dbReference type="OrthoDB" id="9808408at2"/>
<feature type="domain" description="Histidine kinase" evidence="7">
    <location>
        <begin position="250"/>
        <end position="487"/>
    </location>
</feature>
<dbReference type="InterPro" id="IPR004358">
    <property type="entry name" value="Sig_transdc_His_kin-like_C"/>
</dbReference>
<comment type="caution">
    <text evidence="8">The sequence shown here is derived from an EMBL/GenBank/DDBJ whole genome shotgun (WGS) entry which is preliminary data.</text>
</comment>
<evidence type="ECO:0000313" key="9">
    <source>
        <dbReference type="Proteomes" id="UP000249725"/>
    </source>
</evidence>
<dbReference type="Pfam" id="PF05227">
    <property type="entry name" value="CHASE3"/>
    <property type="match status" value="1"/>
</dbReference>
<dbReference type="PROSITE" id="PS50109">
    <property type="entry name" value="HIS_KIN"/>
    <property type="match status" value="1"/>
</dbReference>
<dbReference type="EC" id="2.7.13.3" evidence="2"/>
<gene>
    <name evidence="8" type="ORF">DJ018_02930</name>
</gene>
<dbReference type="InterPro" id="IPR003661">
    <property type="entry name" value="HisK_dim/P_dom"/>
</dbReference>
<dbReference type="CDD" id="cd00082">
    <property type="entry name" value="HisKA"/>
    <property type="match status" value="1"/>
</dbReference>
<dbReference type="GO" id="GO:0000155">
    <property type="term" value="F:phosphorelay sensor kinase activity"/>
    <property type="evidence" value="ECO:0007669"/>
    <property type="project" value="InterPro"/>
</dbReference>
<comment type="catalytic activity">
    <reaction evidence="1">
        <text>ATP + protein L-histidine = ADP + protein N-phospho-L-histidine.</text>
        <dbReference type="EC" id="2.7.13.3"/>
    </reaction>
</comment>
<evidence type="ECO:0000256" key="4">
    <source>
        <dbReference type="ARBA" id="ARBA00022679"/>
    </source>
</evidence>
<dbReference type="PANTHER" id="PTHR42878">
    <property type="entry name" value="TWO-COMPONENT HISTIDINE KINASE"/>
    <property type="match status" value="1"/>
</dbReference>
<dbReference type="PRINTS" id="PR00344">
    <property type="entry name" value="BCTRLSENSOR"/>
</dbReference>
<feature type="transmembrane region" description="Helical" evidence="6">
    <location>
        <begin position="186"/>
        <end position="208"/>
    </location>
</feature>
<keyword evidence="3" id="KW-0597">Phosphoprotein</keyword>
<dbReference type="CDD" id="cd00075">
    <property type="entry name" value="HATPase"/>
    <property type="match status" value="1"/>
</dbReference>
<dbReference type="AlphaFoldDB" id="A0A328AQT1"/>
<dbReference type="CDD" id="cd19410">
    <property type="entry name" value="HK9-like_sensor"/>
    <property type="match status" value="1"/>
</dbReference>
<dbReference type="GO" id="GO:0030295">
    <property type="term" value="F:protein kinase activator activity"/>
    <property type="evidence" value="ECO:0007669"/>
    <property type="project" value="TreeGrafter"/>
</dbReference>
<name>A0A328AQT1_9CAUL</name>
<evidence type="ECO:0000313" key="8">
    <source>
        <dbReference type="EMBL" id="RAK56939.1"/>
    </source>
</evidence>
<keyword evidence="9" id="KW-1185">Reference proteome</keyword>
<dbReference type="Gene3D" id="1.10.287.130">
    <property type="match status" value="1"/>
</dbReference>
<dbReference type="Proteomes" id="UP000249725">
    <property type="component" value="Unassembled WGS sequence"/>
</dbReference>
<dbReference type="Pfam" id="PF00512">
    <property type="entry name" value="HisKA"/>
    <property type="match status" value="1"/>
</dbReference>
<dbReference type="EMBL" id="QFYR01000001">
    <property type="protein sequence ID" value="RAK56939.1"/>
    <property type="molecule type" value="Genomic_DNA"/>
</dbReference>
<evidence type="ECO:0000256" key="5">
    <source>
        <dbReference type="ARBA" id="ARBA00022777"/>
    </source>
</evidence>
<dbReference type="Gene3D" id="3.30.565.10">
    <property type="entry name" value="Histidine kinase-like ATPase, C-terminal domain"/>
    <property type="match status" value="1"/>
</dbReference>
<dbReference type="InterPro" id="IPR036890">
    <property type="entry name" value="HATPase_C_sf"/>
</dbReference>
<dbReference type="InterPro" id="IPR050351">
    <property type="entry name" value="BphY/WalK/GraS-like"/>
</dbReference>
<dbReference type="Pfam" id="PF02518">
    <property type="entry name" value="HATPase_c"/>
    <property type="match status" value="1"/>
</dbReference>
<feature type="transmembrane region" description="Helical" evidence="6">
    <location>
        <begin position="12"/>
        <end position="32"/>
    </location>
</feature>
<sequence>MPALSQKLVNRLVIAAVIIGFLTVGVAGLLGARALQQNLNYTAWVTHTYQVQQALSDYRILNERVETARRGFLLSRDPQFLVVYERAKRELYPALDQIEELTGDNAVQQSNIKGLRLLLGNQLEALDNSVEAAKAGRAQDRFGVDEGVASTRAIRAITDRMSREERAKLLERDADRRASVADLTRILSVAGVLLVVTGLGSLWVILAFTRDLTASRNQLARLNAGLEDEVQARTADLQRANDEIQRFAYIVSHDLRSPLVNVMGFTSELEASVKPLASMVAKAEAEAPGLVTTDARLAVESDLPEAIGFIRNSTQKMDRLINAILQLSRQGRRVLVPEKVDVQKLMEGIAGSLKHRSDEVGATIEVTPGLPTLITDRLAFEQIFSNLVENALKYLKPGRPGQIQVRGQRLPGGRVQFEVIDNGRGVDAKDHERIFELFRRSGAQDQPGEGIGLAHVRALAYRLGGTVTVESALDQGATFRVSLPAKLSLEGAAE</sequence>
<keyword evidence="6" id="KW-0472">Membrane</keyword>
<dbReference type="InterPro" id="IPR007891">
    <property type="entry name" value="CHASE3"/>
</dbReference>
<keyword evidence="6" id="KW-1133">Transmembrane helix</keyword>
<protein>
    <recommendedName>
        <fullName evidence="2">histidine kinase</fullName>
        <ecNumber evidence="2">2.7.13.3</ecNumber>
    </recommendedName>
</protein>
<dbReference type="InterPro" id="IPR036097">
    <property type="entry name" value="HisK_dim/P_sf"/>
</dbReference>
<dbReference type="SUPFAM" id="SSF47384">
    <property type="entry name" value="Homodimeric domain of signal transducing histidine kinase"/>
    <property type="match status" value="1"/>
</dbReference>
<proteinExistence type="predicted"/>
<dbReference type="GO" id="GO:0000156">
    <property type="term" value="F:phosphorelay response regulator activity"/>
    <property type="evidence" value="ECO:0007669"/>
    <property type="project" value="TreeGrafter"/>
</dbReference>
<organism evidence="8 9">
    <name type="scientific">Phenylobacterium deserti</name>
    <dbReference type="NCBI Taxonomy" id="1914756"/>
    <lineage>
        <taxon>Bacteria</taxon>
        <taxon>Pseudomonadati</taxon>
        <taxon>Pseudomonadota</taxon>
        <taxon>Alphaproteobacteria</taxon>
        <taxon>Caulobacterales</taxon>
        <taxon>Caulobacteraceae</taxon>
        <taxon>Phenylobacterium</taxon>
    </lineage>
</organism>
<evidence type="ECO:0000256" key="1">
    <source>
        <dbReference type="ARBA" id="ARBA00000085"/>
    </source>
</evidence>
<evidence type="ECO:0000256" key="3">
    <source>
        <dbReference type="ARBA" id="ARBA00022553"/>
    </source>
</evidence>
<reference evidence="9" key="1">
    <citation type="submission" date="2018-05" db="EMBL/GenBank/DDBJ databases">
        <authorList>
            <person name="Li X."/>
        </authorList>
    </citation>
    <scope>NUCLEOTIDE SEQUENCE [LARGE SCALE GENOMIC DNA]</scope>
    <source>
        <strain evidence="9">YIM 73061</strain>
    </source>
</reference>
<dbReference type="InterPro" id="IPR003594">
    <property type="entry name" value="HATPase_dom"/>
</dbReference>
<keyword evidence="5 8" id="KW-0418">Kinase</keyword>
<keyword evidence="6" id="KW-0812">Transmembrane</keyword>
<evidence type="ECO:0000256" key="6">
    <source>
        <dbReference type="SAM" id="Phobius"/>
    </source>
</evidence>
<keyword evidence="4" id="KW-0808">Transferase</keyword>
<accession>A0A328AQT1</accession>
<dbReference type="SMART" id="SM00388">
    <property type="entry name" value="HisKA"/>
    <property type="match status" value="1"/>
</dbReference>
<dbReference type="SMART" id="SM00387">
    <property type="entry name" value="HATPase_c"/>
    <property type="match status" value="1"/>
</dbReference>
<dbReference type="InterPro" id="IPR005467">
    <property type="entry name" value="His_kinase_dom"/>
</dbReference>
<evidence type="ECO:0000256" key="2">
    <source>
        <dbReference type="ARBA" id="ARBA00012438"/>
    </source>
</evidence>
<evidence type="ECO:0000259" key="7">
    <source>
        <dbReference type="PROSITE" id="PS50109"/>
    </source>
</evidence>